<dbReference type="WBParaSite" id="PDA_v2.g19805.t1">
    <property type="protein sequence ID" value="PDA_v2.g19805.t1"/>
    <property type="gene ID" value="PDA_v2.g19805"/>
</dbReference>
<sequence length="109" mass="11968">MSNESKNSGGRQLGEDDARALFNALDPALRDLLIQEGRRRDSPQEPPYDDWDIQPLPSTSRGSFQASATRAPFQASLPRGNFQSSSARGNFESSSARVPFYLSSSRAAF</sequence>
<organism evidence="2 3">
    <name type="scientific">Panagrolaimus davidi</name>
    <dbReference type="NCBI Taxonomy" id="227884"/>
    <lineage>
        <taxon>Eukaryota</taxon>
        <taxon>Metazoa</taxon>
        <taxon>Ecdysozoa</taxon>
        <taxon>Nematoda</taxon>
        <taxon>Chromadorea</taxon>
        <taxon>Rhabditida</taxon>
        <taxon>Tylenchina</taxon>
        <taxon>Panagrolaimomorpha</taxon>
        <taxon>Panagrolaimoidea</taxon>
        <taxon>Panagrolaimidae</taxon>
        <taxon>Panagrolaimus</taxon>
    </lineage>
</organism>
<feature type="compositionally biased region" description="Polar residues" evidence="1">
    <location>
        <begin position="81"/>
        <end position="94"/>
    </location>
</feature>
<reference evidence="3" key="1">
    <citation type="submission" date="2022-11" db="UniProtKB">
        <authorList>
            <consortium name="WormBaseParasite"/>
        </authorList>
    </citation>
    <scope>IDENTIFICATION</scope>
</reference>
<name>A0A914PY81_9BILA</name>
<feature type="region of interest" description="Disordered" evidence="1">
    <location>
        <begin position="35"/>
        <end position="94"/>
    </location>
</feature>
<dbReference type="Proteomes" id="UP000887578">
    <property type="component" value="Unplaced"/>
</dbReference>
<dbReference type="AlphaFoldDB" id="A0A914PY81"/>
<proteinExistence type="predicted"/>
<accession>A0A914PY81</accession>
<evidence type="ECO:0000313" key="2">
    <source>
        <dbReference type="Proteomes" id="UP000887578"/>
    </source>
</evidence>
<feature type="compositionally biased region" description="Polar residues" evidence="1">
    <location>
        <begin position="56"/>
        <end position="68"/>
    </location>
</feature>
<evidence type="ECO:0000256" key="1">
    <source>
        <dbReference type="SAM" id="MobiDB-lite"/>
    </source>
</evidence>
<protein>
    <submittedName>
        <fullName evidence="3">Uncharacterized protein</fullName>
    </submittedName>
</protein>
<evidence type="ECO:0000313" key="3">
    <source>
        <dbReference type="WBParaSite" id="PDA_v2.g19805.t1"/>
    </source>
</evidence>
<keyword evidence="2" id="KW-1185">Reference proteome</keyword>